<name>E7G2R7_9HELI</name>
<dbReference type="SUPFAM" id="SSF55909">
    <property type="entry name" value="Pentein"/>
    <property type="match status" value="1"/>
</dbReference>
<dbReference type="GO" id="GO:0047632">
    <property type="term" value="F:agmatine deiminase activity"/>
    <property type="evidence" value="ECO:0007669"/>
    <property type="project" value="TreeGrafter"/>
</dbReference>
<dbReference type="GO" id="GO:0009446">
    <property type="term" value="P:putrescine biosynthetic process"/>
    <property type="evidence" value="ECO:0007669"/>
    <property type="project" value="InterPro"/>
</dbReference>
<dbReference type="Pfam" id="PF04371">
    <property type="entry name" value="PAD_porph"/>
    <property type="match status" value="1"/>
</dbReference>
<dbReference type="PANTHER" id="PTHR31377">
    <property type="entry name" value="AGMATINE DEIMINASE-RELATED"/>
    <property type="match status" value="1"/>
</dbReference>
<dbReference type="InterPro" id="IPR007466">
    <property type="entry name" value="Peptidyl-Arg-deiminase_porph"/>
</dbReference>
<dbReference type="PANTHER" id="PTHR31377:SF0">
    <property type="entry name" value="AGMATINE DEIMINASE-RELATED"/>
    <property type="match status" value="1"/>
</dbReference>
<evidence type="ECO:0000256" key="1">
    <source>
        <dbReference type="ARBA" id="ARBA00022801"/>
    </source>
</evidence>
<organism evidence="2 3">
    <name type="scientific">Helicobacter suis HS5</name>
    <dbReference type="NCBI Taxonomy" id="710394"/>
    <lineage>
        <taxon>Bacteria</taxon>
        <taxon>Pseudomonadati</taxon>
        <taxon>Campylobacterota</taxon>
        <taxon>Epsilonproteobacteria</taxon>
        <taxon>Campylobacterales</taxon>
        <taxon>Helicobacteraceae</taxon>
        <taxon>Helicobacter</taxon>
    </lineage>
</organism>
<proteinExistence type="predicted"/>
<evidence type="ECO:0000313" key="3">
    <source>
        <dbReference type="Proteomes" id="UP000054093"/>
    </source>
</evidence>
<reference evidence="2 3" key="1">
    <citation type="journal article" date="2011" name="Vet. Res.">
        <title>Genome sequence of Helicobacter suis supports its role in gastric pathology.</title>
        <authorList>
            <person name="Vermoote M."/>
            <person name="Vandekerckhove T.T."/>
            <person name="Flahou B."/>
            <person name="Pasmans F."/>
            <person name="Smet A."/>
            <person name="De Groote D."/>
            <person name="Van Criekinge W."/>
            <person name="Ducatelle R."/>
            <person name="Haesebrouck F."/>
        </authorList>
    </citation>
    <scope>NUCLEOTIDE SEQUENCE [LARGE SCALE GENOMIC DNA]</scope>
    <source>
        <strain evidence="2 3">HS5</strain>
    </source>
</reference>
<comment type="caution">
    <text evidence="2">The sequence shown here is derived from an EMBL/GenBank/DDBJ whole genome shotgun (WGS) entry which is preliminary data.</text>
</comment>
<dbReference type="Proteomes" id="UP000054093">
    <property type="component" value="Unassembled WGS sequence"/>
</dbReference>
<keyword evidence="1" id="KW-0378">Hydrolase</keyword>
<dbReference type="EMBL" id="ADHO01000037">
    <property type="protein sequence ID" value="EFX42344.1"/>
    <property type="molecule type" value="Genomic_DNA"/>
</dbReference>
<sequence length="344" mass="38656">MIADKSFLEVEVKRFKAEWEEQSAILIAFPHVASDWGAYLEQAQNSFYNCICTLSRYQQVLVCVHPNDAQTQDRLARLGQVQIVLAEYNDTWVRDFGPLCVETNGVLLYLDFIFNGWGGKYPANLDNAMSAKLAQKGLLKHPLRHVNLVLEGGGVESDGAGTLLVNSACLLDSNRNPNMEANKLSAILKQELGLERILWLDTPPLEGDDTDGHIDTLARFLDPQTIAYVVCNDTSDSHYQPLKQMEQQLKTFKTLEGRSYRLIPLPLPSPKYYQEKRLPATYANFLFANSGGQRVLFVPTYGDPADEIAIKILEKFTQLEVVGIDCSILIREHGSLHCATMQLY</sequence>
<dbReference type="Gene3D" id="3.75.10.10">
    <property type="entry name" value="L-arginine/glycine Amidinotransferase, Chain A"/>
    <property type="match status" value="1"/>
</dbReference>
<evidence type="ECO:0000313" key="2">
    <source>
        <dbReference type="EMBL" id="EFX42344.1"/>
    </source>
</evidence>
<dbReference type="GO" id="GO:0004668">
    <property type="term" value="F:protein-arginine deiminase activity"/>
    <property type="evidence" value="ECO:0007669"/>
    <property type="project" value="InterPro"/>
</dbReference>
<gene>
    <name evidence="2" type="primary">pad</name>
    <name evidence="2" type="ORF">HSUHS5_0211</name>
</gene>
<accession>E7G2R7</accession>
<dbReference type="AlphaFoldDB" id="E7G2R7"/>
<protein>
    <submittedName>
        <fullName evidence="2">Peptidyl-arginine deiminase</fullName>
    </submittedName>
</protein>